<sequence>MNTKVVTELEEQIRGDLMIPGEEEPNSIDRGDDGKITKSGETGLAIQSSNTEIVNWEVKEPVPIMVQQQQRVQDVDKANSTWTRQVENGADTKSRNSRSRVHKSLKEEDLLKRCLIGYCTAGKKEKPTGYRASPQQLKKAFGVNIYELNK</sequence>
<accession>A0A9J5YZK1</accession>
<keyword evidence="3" id="KW-1185">Reference proteome</keyword>
<protein>
    <submittedName>
        <fullName evidence="2">Uncharacterized protein</fullName>
    </submittedName>
</protein>
<organism evidence="2 3">
    <name type="scientific">Solanum commersonii</name>
    <name type="common">Commerson's wild potato</name>
    <name type="synonym">Commerson's nightshade</name>
    <dbReference type="NCBI Taxonomy" id="4109"/>
    <lineage>
        <taxon>Eukaryota</taxon>
        <taxon>Viridiplantae</taxon>
        <taxon>Streptophyta</taxon>
        <taxon>Embryophyta</taxon>
        <taxon>Tracheophyta</taxon>
        <taxon>Spermatophyta</taxon>
        <taxon>Magnoliopsida</taxon>
        <taxon>eudicotyledons</taxon>
        <taxon>Gunneridae</taxon>
        <taxon>Pentapetalae</taxon>
        <taxon>asterids</taxon>
        <taxon>lamiids</taxon>
        <taxon>Solanales</taxon>
        <taxon>Solanaceae</taxon>
        <taxon>Solanoideae</taxon>
        <taxon>Solaneae</taxon>
        <taxon>Solanum</taxon>
    </lineage>
</organism>
<evidence type="ECO:0000313" key="2">
    <source>
        <dbReference type="EMBL" id="KAG5605834.1"/>
    </source>
</evidence>
<dbReference type="EMBL" id="JACXVP010000005">
    <property type="protein sequence ID" value="KAG5605834.1"/>
    <property type="molecule type" value="Genomic_DNA"/>
</dbReference>
<proteinExistence type="predicted"/>
<feature type="region of interest" description="Disordered" evidence="1">
    <location>
        <begin position="76"/>
        <end position="104"/>
    </location>
</feature>
<evidence type="ECO:0000313" key="3">
    <source>
        <dbReference type="Proteomes" id="UP000824120"/>
    </source>
</evidence>
<gene>
    <name evidence="2" type="ORF">H5410_027326</name>
</gene>
<feature type="region of interest" description="Disordered" evidence="1">
    <location>
        <begin position="17"/>
        <end position="40"/>
    </location>
</feature>
<dbReference type="AlphaFoldDB" id="A0A9J5YZK1"/>
<comment type="caution">
    <text evidence="2">The sequence shown here is derived from an EMBL/GenBank/DDBJ whole genome shotgun (WGS) entry which is preliminary data.</text>
</comment>
<dbReference type="Proteomes" id="UP000824120">
    <property type="component" value="Chromosome 5"/>
</dbReference>
<reference evidence="2 3" key="1">
    <citation type="submission" date="2020-09" db="EMBL/GenBank/DDBJ databases">
        <title>De no assembly of potato wild relative species, Solanum commersonii.</title>
        <authorList>
            <person name="Cho K."/>
        </authorList>
    </citation>
    <scope>NUCLEOTIDE SEQUENCE [LARGE SCALE GENOMIC DNA]</scope>
    <source>
        <strain evidence="2">LZ3.2</strain>
        <tissue evidence="2">Leaf</tissue>
    </source>
</reference>
<evidence type="ECO:0000256" key="1">
    <source>
        <dbReference type="SAM" id="MobiDB-lite"/>
    </source>
</evidence>
<name>A0A9J5YZK1_SOLCO</name>
<feature type="compositionally biased region" description="Basic and acidic residues" evidence="1">
    <location>
        <begin position="27"/>
        <end position="38"/>
    </location>
</feature>